<dbReference type="Pfam" id="PF09586">
    <property type="entry name" value="YfhO"/>
    <property type="match status" value="1"/>
</dbReference>
<dbReference type="PANTHER" id="PTHR38454:SF1">
    <property type="entry name" value="INTEGRAL MEMBRANE PROTEIN"/>
    <property type="match status" value="1"/>
</dbReference>
<evidence type="ECO:0008006" key="4">
    <source>
        <dbReference type="Google" id="ProtNLM"/>
    </source>
</evidence>
<feature type="transmembrane region" description="Helical" evidence="1">
    <location>
        <begin position="250"/>
        <end position="277"/>
    </location>
</feature>
<dbReference type="Proteomes" id="UP000177230">
    <property type="component" value="Unassembled WGS sequence"/>
</dbReference>
<dbReference type="AlphaFoldDB" id="A0A1F5R4I3"/>
<keyword evidence="1" id="KW-0472">Membrane</keyword>
<keyword evidence="1" id="KW-0812">Transmembrane</keyword>
<evidence type="ECO:0000313" key="2">
    <source>
        <dbReference type="EMBL" id="OGF08933.1"/>
    </source>
</evidence>
<dbReference type="EMBL" id="MFFM01000046">
    <property type="protein sequence ID" value="OGF08933.1"/>
    <property type="molecule type" value="Genomic_DNA"/>
</dbReference>
<feature type="transmembrane region" description="Helical" evidence="1">
    <location>
        <begin position="369"/>
        <end position="388"/>
    </location>
</feature>
<feature type="transmembrane region" description="Helical" evidence="1">
    <location>
        <begin position="663"/>
        <end position="688"/>
    </location>
</feature>
<gene>
    <name evidence="2" type="ORF">A2024_01555</name>
</gene>
<feature type="transmembrane region" description="Helical" evidence="1">
    <location>
        <begin position="6"/>
        <end position="25"/>
    </location>
</feature>
<dbReference type="PANTHER" id="PTHR38454">
    <property type="entry name" value="INTEGRAL MEMBRANE PROTEIN-RELATED"/>
    <property type="match status" value="1"/>
</dbReference>
<evidence type="ECO:0000313" key="3">
    <source>
        <dbReference type="Proteomes" id="UP000177230"/>
    </source>
</evidence>
<feature type="transmembrane region" description="Helical" evidence="1">
    <location>
        <begin position="37"/>
        <end position="55"/>
    </location>
</feature>
<reference evidence="2 3" key="1">
    <citation type="journal article" date="2016" name="Nat. Commun.">
        <title>Thousands of microbial genomes shed light on interconnected biogeochemical processes in an aquifer system.</title>
        <authorList>
            <person name="Anantharaman K."/>
            <person name="Brown C.T."/>
            <person name="Hug L.A."/>
            <person name="Sharon I."/>
            <person name="Castelle C.J."/>
            <person name="Probst A.J."/>
            <person name="Thomas B.C."/>
            <person name="Singh A."/>
            <person name="Wilkins M.J."/>
            <person name="Karaoz U."/>
            <person name="Brodie E.L."/>
            <person name="Williams K.H."/>
            <person name="Hubbard S.S."/>
            <person name="Banfield J.F."/>
        </authorList>
    </citation>
    <scope>NUCLEOTIDE SEQUENCE [LARGE SCALE GENOMIC DNA]</scope>
</reference>
<dbReference type="InterPro" id="IPR018580">
    <property type="entry name" value="Uncharacterised_YfhO"/>
</dbReference>
<feature type="transmembrane region" description="Helical" evidence="1">
    <location>
        <begin position="395"/>
        <end position="413"/>
    </location>
</feature>
<protein>
    <recommendedName>
        <fullName evidence="4">Membrane protein 6-pyruvoyl-tetrahydropterin synthase-related domain-containing protein</fullName>
    </recommendedName>
</protein>
<feature type="transmembrane region" description="Helical" evidence="1">
    <location>
        <begin position="289"/>
        <end position="310"/>
    </location>
</feature>
<accession>A0A1F5R4I3</accession>
<keyword evidence="1" id="KW-1133">Transmembrane helix</keyword>
<sequence>MPAHQMTAWNYFIHVCLAGFGTYLFLRSLRFSGTASFLSGIAYMFTGAMVSLIYAGHDGKIIVSSLLPWLLLFIYRSIESDVWKKWLLWSLCSALVIGLALLSPHVQMTYYLLITGFFFAVARLYSRHQNGLPLKKVLSSGLIRGAIILGFGFSLYAVQAIPLNHYLKFSPRGQDKGYQFATSYSMPPEEIVNIVWPEFSGMIDKNSEQGPTHWYWGRRDLKLHTEFLGVIPFLLALLGLLYSRRKKLKIFFLGLGGFALIVAFGGFTPLYYLIYYLVPGMAKFRSPAMIFNVFSFATVVLMAMGIQSLINGEYKEKMHNGLLVALGMVLLFGIMFSAAKDGMTSLLSAFAAKGWGAQALWQGFPEMVGGFWIAYAFLAAGAILTVLLTRKRLPFRWWSIAIALLIFLELWRVDAKFIKIVAGPEEYFAKDEVVRTLEKDAGIHRTWPLQVHQQGNYLSLFGVQTVGGEHPNPLKRYGEFVGTDPKRLLPDFHNLFQAPAFLNILNVKYLLMQQPVNHPSFVLADSCYNGRVKIFKNQAVLPRAWIVGRYENIAQGDGILDRMKQPDFDPSKSVILEEDPADFIPSENVAGQVVIDSYQPNQVLMTAEADKPGILVFSDNHYPAWQAFIDGSPARVFRANYTFRAVPVPAGRHRIEFKYHSKYFILGLTISIISAIMILSGITALAIIGRKK</sequence>
<organism evidence="2 3">
    <name type="scientific">Candidatus Edwardsbacteria bacterium GWF2_54_11</name>
    <dbReference type="NCBI Taxonomy" id="1817851"/>
    <lineage>
        <taxon>Bacteria</taxon>
        <taxon>Candidatus Edwardsiibacteriota</taxon>
    </lineage>
</organism>
<proteinExistence type="predicted"/>
<feature type="transmembrane region" description="Helical" evidence="1">
    <location>
        <begin position="61"/>
        <end position="78"/>
    </location>
</feature>
<feature type="transmembrane region" description="Helical" evidence="1">
    <location>
        <begin position="85"/>
        <end position="102"/>
    </location>
</feature>
<feature type="transmembrane region" description="Helical" evidence="1">
    <location>
        <begin position="108"/>
        <end position="125"/>
    </location>
</feature>
<comment type="caution">
    <text evidence="2">The sequence shown here is derived from an EMBL/GenBank/DDBJ whole genome shotgun (WGS) entry which is preliminary data.</text>
</comment>
<evidence type="ECO:0000256" key="1">
    <source>
        <dbReference type="SAM" id="Phobius"/>
    </source>
</evidence>
<feature type="transmembrane region" description="Helical" evidence="1">
    <location>
        <begin position="223"/>
        <end position="243"/>
    </location>
</feature>
<feature type="transmembrane region" description="Helical" evidence="1">
    <location>
        <begin position="322"/>
        <end position="339"/>
    </location>
</feature>
<feature type="transmembrane region" description="Helical" evidence="1">
    <location>
        <begin position="137"/>
        <end position="158"/>
    </location>
</feature>
<name>A0A1F5R4I3_9BACT</name>